<dbReference type="Proteomes" id="UP001152561">
    <property type="component" value="Unassembled WGS sequence"/>
</dbReference>
<evidence type="ECO:0000256" key="1">
    <source>
        <dbReference type="ARBA" id="ARBA00004123"/>
    </source>
</evidence>
<keyword evidence="4 8" id="KW-0371">Homeobox</keyword>
<evidence type="ECO:0000256" key="7">
    <source>
        <dbReference type="ARBA" id="ARBA00025748"/>
    </source>
</evidence>
<evidence type="ECO:0000256" key="6">
    <source>
        <dbReference type="ARBA" id="ARBA00023242"/>
    </source>
</evidence>
<dbReference type="InterPro" id="IPR009057">
    <property type="entry name" value="Homeodomain-like_sf"/>
</dbReference>
<comment type="similarity">
    <text evidence="7 10">Belongs to the HD-ZIP homeobox family. Class I subfamily.</text>
</comment>
<dbReference type="InterPro" id="IPR001356">
    <property type="entry name" value="HD"/>
</dbReference>
<dbReference type="SMART" id="SM00389">
    <property type="entry name" value="HOX"/>
    <property type="match status" value="1"/>
</dbReference>
<evidence type="ECO:0000256" key="2">
    <source>
        <dbReference type="ARBA" id="ARBA00023015"/>
    </source>
</evidence>
<dbReference type="InterPro" id="IPR045224">
    <property type="entry name" value="HDZip_class_I_plant"/>
</dbReference>
<dbReference type="PANTHER" id="PTHR24326">
    <property type="entry name" value="HOMEOBOX-LEUCINE ZIPPER PROTEIN"/>
    <property type="match status" value="1"/>
</dbReference>
<dbReference type="GO" id="GO:0043565">
    <property type="term" value="F:sequence-specific DNA binding"/>
    <property type="evidence" value="ECO:0007669"/>
    <property type="project" value="InterPro"/>
</dbReference>
<feature type="region of interest" description="Disordered" evidence="12">
    <location>
        <begin position="199"/>
        <end position="231"/>
    </location>
</feature>
<keyword evidence="2 10" id="KW-0805">Transcription regulation</keyword>
<protein>
    <recommendedName>
        <fullName evidence="10">Homeobox-leucine zipper protein</fullName>
    </recommendedName>
    <alternativeName>
        <fullName evidence="10">HD-ZIP protein</fullName>
    </alternativeName>
    <alternativeName>
        <fullName evidence="10">Homeodomain transcription factor</fullName>
    </alternativeName>
</protein>
<dbReference type="Gene3D" id="1.10.10.60">
    <property type="entry name" value="Homeodomain-like"/>
    <property type="match status" value="1"/>
</dbReference>
<dbReference type="PANTHER" id="PTHR24326:SF615">
    <property type="entry name" value="HOMEOBOX-LEUCINE ZIPPER PROTEIN"/>
    <property type="match status" value="1"/>
</dbReference>
<comment type="subcellular location">
    <subcellularLocation>
        <location evidence="1 8 9">Nucleus</location>
    </subcellularLocation>
</comment>
<dbReference type="Pfam" id="PF02183">
    <property type="entry name" value="HALZ"/>
    <property type="match status" value="1"/>
</dbReference>
<dbReference type="GO" id="GO:0005634">
    <property type="term" value="C:nucleus"/>
    <property type="evidence" value="ECO:0007669"/>
    <property type="project" value="UniProtKB-SubCell"/>
</dbReference>
<evidence type="ECO:0000256" key="9">
    <source>
        <dbReference type="RuleBase" id="RU000682"/>
    </source>
</evidence>
<evidence type="ECO:0000256" key="5">
    <source>
        <dbReference type="ARBA" id="ARBA00023163"/>
    </source>
</evidence>
<evidence type="ECO:0000256" key="10">
    <source>
        <dbReference type="RuleBase" id="RU369038"/>
    </source>
</evidence>
<evidence type="ECO:0000256" key="11">
    <source>
        <dbReference type="SAM" id="Coils"/>
    </source>
</evidence>
<keyword evidence="5 10" id="KW-0804">Transcription</keyword>
<evidence type="ECO:0000256" key="12">
    <source>
        <dbReference type="SAM" id="MobiDB-lite"/>
    </source>
</evidence>
<keyword evidence="6 8" id="KW-0539">Nucleus</keyword>
<feature type="compositionally biased region" description="Polar residues" evidence="12">
    <location>
        <begin position="218"/>
        <end position="231"/>
    </location>
</feature>
<name>A0A9Q1RPC3_9SOLA</name>
<dbReference type="GO" id="GO:0000981">
    <property type="term" value="F:DNA-binding transcription factor activity, RNA polymerase II-specific"/>
    <property type="evidence" value="ECO:0007669"/>
    <property type="project" value="UniProtKB-UniRule"/>
</dbReference>
<reference evidence="15" key="1">
    <citation type="journal article" date="2023" name="Proc. Natl. Acad. Sci. U.S.A.">
        <title>Genomic and structural basis for evolution of tropane alkaloid biosynthesis.</title>
        <authorList>
            <person name="Wanga Y.-J."/>
            <person name="Taina T."/>
            <person name="Yua J.-Y."/>
            <person name="Lia J."/>
            <person name="Xua B."/>
            <person name="Chenc J."/>
            <person name="D'Auriad J.C."/>
            <person name="Huanga J.-P."/>
            <person name="Huanga S.-X."/>
        </authorList>
    </citation>
    <scope>NUCLEOTIDE SEQUENCE [LARGE SCALE GENOMIC DNA]</scope>
    <source>
        <strain evidence="15">cv. KIB-2019</strain>
    </source>
</reference>
<dbReference type="FunFam" id="1.10.10.60:FF:000200">
    <property type="entry name" value="Homeobox-leucine zipper protein ATHB-13"/>
    <property type="match status" value="1"/>
</dbReference>
<evidence type="ECO:0000313" key="15">
    <source>
        <dbReference type="Proteomes" id="UP001152561"/>
    </source>
</evidence>
<dbReference type="AlphaFoldDB" id="A0A9Q1RPC3"/>
<accession>A0A9Q1RPC3</accession>
<organism evidence="14 15">
    <name type="scientific">Anisodus acutangulus</name>
    <dbReference type="NCBI Taxonomy" id="402998"/>
    <lineage>
        <taxon>Eukaryota</taxon>
        <taxon>Viridiplantae</taxon>
        <taxon>Streptophyta</taxon>
        <taxon>Embryophyta</taxon>
        <taxon>Tracheophyta</taxon>
        <taxon>Spermatophyta</taxon>
        <taxon>Magnoliopsida</taxon>
        <taxon>eudicotyledons</taxon>
        <taxon>Gunneridae</taxon>
        <taxon>Pentapetalae</taxon>
        <taxon>asterids</taxon>
        <taxon>lamiids</taxon>
        <taxon>Solanales</taxon>
        <taxon>Solanaceae</taxon>
        <taxon>Solanoideae</taxon>
        <taxon>Hyoscyameae</taxon>
        <taxon>Anisodus</taxon>
    </lineage>
</organism>
<dbReference type="PROSITE" id="PS00027">
    <property type="entry name" value="HOMEOBOX_1"/>
    <property type="match status" value="1"/>
</dbReference>
<dbReference type="OrthoDB" id="6159439at2759"/>
<gene>
    <name evidence="14" type="ORF">K7X08_019265</name>
</gene>
<dbReference type="SUPFAM" id="SSF46689">
    <property type="entry name" value="Homeodomain-like"/>
    <property type="match status" value="1"/>
</dbReference>
<evidence type="ECO:0000256" key="8">
    <source>
        <dbReference type="PROSITE-ProRule" id="PRU00108"/>
    </source>
</evidence>
<evidence type="ECO:0000259" key="13">
    <source>
        <dbReference type="PROSITE" id="PS50071"/>
    </source>
</evidence>
<comment type="function">
    <text evidence="10">Transcription factor.</text>
</comment>
<feature type="coiled-coil region" evidence="11">
    <location>
        <begin position="156"/>
        <end position="197"/>
    </location>
</feature>
<dbReference type="PRINTS" id="PR00031">
    <property type="entry name" value="HTHREPRESSR"/>
</dbReference>
<dbReference type="InterPro" id="IPR003106">
    <property type="entry name" value="Leu_zip_homeo"/>
</dbReference>
<evidence type="ECO:0000256" key="4">
    <source>
        <dbReference type="ARBA" id="ARBA00023155"/>
    </source>
</evidence>
<keyword evidence="11" id="KW-0175">Coiled coil</keyword>
<comment type="caution">
    <text evidence="14">The sequence shown here is derived from an EMBL/GenBank/DDBJ whole genome shotgun (WGS) entry which is preliminary data.</text>
</comment>
<proteinExistence type="inferred from homology"/>
<dbReference type="CDD" id="cd00086">
    <property type="entry name" value="homeodomain"/>
    <property type="match status" value="1"/>
</dbReference>
<keyword evidence="15" id="KW-1185">Reference proteome</keyword>
<dbReference type="Pfam" id="PF00046">
    <property type="entry name" value="Homeodomain"/>
    <property type="match status" value="1"/>
</dbReference>
<feature type="domain" description="Homeobox" evidence="13">
    <location>
        <begin position="101"/>
        <end position="157"/>
    </location>
</feature>
<dbReference type="InterPro" id="IPR017970">
    <property type="entry name" value="Homeobox_CS"/>
</dbReference>
<dbReference type="GO" id="GO:0045893">
    <property type="term" value="P:positive regulation of DNA-templated transcription"/>
    <property type="evidence" value="ECO:0007669"/>
    <property type="project" value="TreeGrafter"/>
</dbReference>
<evidence type="ECO:0000256" key="3">
    <source>
        <dbReference type="ARBA" id="ARBA00023125"/>
    </source>
</evidence>
<keyword evidence="3 8" id="KW-0238">DNA-binding</keyword>
<evidence type="ECO:0000313" key="14">
    <source>
        <dbReference type="EMBL" id="KAJ8567057.1"/>
    </source>
</evidence>
<dbReference type="EMBL" id="JAJAGQ010000003">
    <property type="protein sequence ID" value="KAJ8567057.1"/>
    <property type="molecule type" value="Genomic_DNA"/>
</dbReference>
<sequence>MISGTTGIMDFVPSTPDISLNFQAHQDNNHHLPSTSPKLFPSPCLPHQDFNNGRIYAGVSSLLMRRSMSFSGVERCDNHQELRVDDNEMSDDDGSSQLLGEKKRRLNMEQVKALERSFEVANKLEPERKIQLARAIGLQPRQVAIWFQNRRARWKTKQLERDYEILKRHYDSLKSDNDALKAQNNNLHSELQLLTLKNRESGGGGGAPMINLNKENEGSWSNGSDENNSIDVNLGTTTMTSSGDSPFYSNNIKNNVFPECRPIPTASLAQFLQSSSRPDLSQCHKIDPTVQDEGFCNMFTPVVDQDDQTNFWPWPEQQQFN</sequence>
<dbReference type="PROSITE" id="PS50071">
    <property type="entry name" value="HOMEOBOX_2"/>
    <property type="match status" value="1"/>
</dbReference>
<dbReference type="InterPro" id="IPR000047">
    <property type="entry name" value="HTH_motif"/>
</dbReference>
<feature type="DNA-binding region" description="Homeobox" evidence="8">
    <location>
        <begin position="103"/>
        <end position="158"/>
    </location>
</feature>